<protein>
    <submittedName>
        <fullName evidence="2">Uncharacterized protein</fullName>
    </submittedName>
</protein>
<feature type="compositionally biased region" description="Basic and acidic residues" evidence="1">
    <location>
        <begin position="20"/>
        <end position="31"/>
    </location>
</feature>
<dbReference type="PANTHER" id="PTHR34693:SF5">
    <property type="match status" value="1"/>
</dbReference>
<dbReference type="Pfam" id="PF12223">
    <property type="entry name" value="DUF3602"/>
    <property type="match status" value="2"/>
</dbReference>
<dbReference type="AlphaFoldDB" id="A0A4U7AQ06"/>
<feature type="compositionally biased region" description="Low complexity" evidence="1">
    <location>
        <begin position="80"/>
        <end position="90"/>
    </location>
</feature>
<proteinExistence type="predicted"/>
<dbReference type="InterPro" id="IPR022024">
    <property type="entry name" value="DUF3602"/>
</dbReference>
<evidence type="ECO:0000313" key="2">
    <source>
        <dbReference type="EMBL" id="TKX18995.1"/>
    </source>
</evidence>
<dbReference type="PANTHER" id="PTHR34693">
    <property type="entry name" value="PROTEIN PAR32"/>
    <property type="match status" value="1"/>
</dbReference>
<name>A0A4U7AQ06_9PEZI</name>
<evidence type="ECO:0000313" key="3">
    <source>
        <dbReference type="Proteomes" id="UP000308133"/>
    </source>
</evidence>
<gene>
    <name evidence="2" type="ORF">C1H76_8884</name>
</gene>
<comment type="caution">
    <text evidence="2">The sequence shown here is derived from an EMBL/GenBank/DDBJ whole genome shotgun (WGS) entry which is preliminary data.</text>
</comment>
<dbReference type="EMBL" id="PTQR01000123">
    <property type="protein sequence ID" value="TKX18995.1"/>
    <property type="molecule type" value="Genomic_DNA"/>
</dbReference>
<reference evidence="2 3" key="1">
    <citation type="submission" date="2018-02" db="EMBL/GenBank/DDBJ databases">
        <title>Draft genome sequences of Elsinoe sp., causing black scab on jojoba.</title>
        <authorList>
            <person name="Stodart B."/>
            <person name="Jeffress S."/>
            <person name="Ash G."/>
            <person name="Arun Chinnappa K."/>
        </authorList>
    </citation>
    <scope>NUCLEOTIDE SEQUENCE [LARGE SCALE GENOMIC DNA]</scope>
    <source>
        <strain evidence="2 3">Hillstone_2</strain>
    </source>
</reference>
<feature type="region of interest" description="Disordered" evidence="1">
    <location>
        <begin position="15"/>
        <end position="91"/>
    </location>
</feature>
<sequence length="180" mass="18718">MPYGRGGAGNFEAAAAAKQAAHDRAANDVEAQRSTSDDISASIAETKAPALYAQSGRGGAGNYYSPQELSQTGRFDDSATDAQQTDDSSSIATKIKSKVQATLPAYRGRGGAGNYETSAADNAELARSKAAEDEKEQERIRSIVAQDVESGLAKPERAKLPNVALSTEELVTEGGMTATS</sequence>
<organism evidence="2 3">
    <name type="scientific">Elsinoe australis</name>
    <dbReference type="NCBI Taxonomy" id="40998"/>
    <lineage>
        <taxon>Eukaryota</taxon>
        <taxon>Fungi</taxon>
        <taxon>Dikarya</taxon>
        <taxon>Ascomycota</taxon>
        <taxon>Pezizomycotina</taxon>
        <taxon>Dothideomycetes</taxon>
        <taxon>Dothideomycetidae</taxon>
        <taxon>Myriangiales</taxon>
        <taxon>Elsinoaceae</taxon>
        <taxon>Elsinoe</taxon>
    </lineage>
</organism>
<accession>A0A4U7AQ06</accession>
<feature type="compositionally biased region" description="Polar residues" evidence="1">
    <location>
        <begin position="64"/>
        <end position="73"/>
    </location>
</feature>
<feature type="region of interest" description="Disordered" evidence="1">
    <location>
        <begin position="106"/>
        <end position="138"/>
    </location>
</feature>
<feature type="compositionally biased region" description="Basic and acidic residues" evidence="1">
    <location>
        <begin position="124"/>
        <end position="138"/>
    </location>
</feature>
<dbReference type="Proteomes" id="UP000308133">
    <property type="component" value="Unassembled WGS sequence"/>
</dbReference>
<evidence type="ECO:0000256" key="1">
    <source>
        <dbReference type="SAM" id="MobiDB-lite"/>
    </source>
</evidence>
<dbReference type="InterPro" id="IPR053203">
    <property type="entry name" value="Cisplatin_resist-associated"/>
</dbReference>